<comment type="caution">
    <text evidence="1">The sequence shown here is derived from an EMBL/GenBank/DDBJ whole genome shotgun (WGS) entry which is preliminary data.</text>
</comment>
<name>A0ABV9NLP1_9GAMM</name>
<reference evidence="2" key="1">
    <citation type="journal article" date="2019" name="Int. J. Syst. Evol. Microbiol.">
        <title>The Global Catalogue of Microorganisms (GCM) 10K type strain sequencing project: providing services to taxonomists for standard genome sequencing and annotation.</title>
        <authorList>
            <consortium name="The Broad Institute Genomics Platform"/>
            <consortium name="The Broad Institute Genome Sequencing Center for Infectious Disease"/>
            <person name="Wu L."/>
            <person name="Ma J."/>
        </authorList>
    </citation>
    <scope>NUCLEOTIDE SEQUENCE [LARGE SCALE GENOMIC DNA]</scope>
    <source>
        <strain evidence="2">CGMCC 1.13574</strain>
    </source>
</reference>
<gene>
    <name evidence="1" type="ORF">ACFO3Q_04715</name>
</gene>
<sequence>MSNVVPITAAYACTEAKARGVLAAVNIAARQLGYSEHLAYRAGRKAARMVRERRASPAMIVAMAKRELRDQREPEVA</sequence>
<protein>
    <submittedName>
        <fullName evidence="1">Uncharacterized protein</fullName>
    </submittedName>
</protein>
<accession>A0ABV9NLP1</accession>
<evidence type="ECO:0000313" key="2">
    <source>
        <dbReference type="Proteomes" id="UP001595892"/>
    </source>
</evidence>
<organism evidence="1 2">
    <name type="scientific">Coralloluteibacterium thermophilum</name>
    <dbReference type="NCBI Taxonomy" id="2707049"/>
    <lineage>
        <taxon>Bacteria</taxon>
        <taxon>Pseudomonadati</taxon>
        <taxon>Pseudomonadota</taxon>
        <taxon>Gammaproteobacteria</taxon>
        <taxon>Lysobacterales</taxon>
        <taxon>Lysobacteraceae</taxon>
        <taxon>Coralloluteibacterium</taxon>
    </lineage>
</organism>
<dbReference type="RefSeq" id="WP_377003488.1">
    <property type="nucleotide sequence ID" value="NZ_JBHSGG010000012.1"/>
</dbReference>
<dbReference type="EMBL" id="JBHSGG010000012">
    <property type="protein sequence ID" value="MFC4727473.1"/>
    <property type="molecule type" value="Genomic_DNA"/>
</dbReference>
<evidence type="ECO:0000313" key="1">
    <source>
        <dbReference type="EMBL" id="MFC4727473.1"/>
    </source>
</evidence>
<proteinExistence type="predicted"/>
<keyword evidence="2" id="KW-1185">Reference proteome</keyword>
<dbReference type="Proteomes" id="UP001595892">
    <property type="component" value="Unassembled WGS sequence"/>
</dbReference>